<keyword evidence="3" id="KW-0809">Transit peptide</keyword>
<dbReference type="GeneID" id="115881186"/>
<dbReference type="RefSeq" id="XP_030754450.1">
    <property type="nucleotide sequence ID" value="XM_030898590.1"/>
</dbReference>
<dbReference type="InterPro" id="IPR042179">
    <property type="entry name" value="KGD_C_sf"/>
</dbReference>
<dbReference type="InterPro" id="IPR031717">
    <property type="entry name" value="ODO-1/KGD_C"/>
</dbReference>
<dbReference type="FunCoup" id="A0A6J2XUJ4">
    <property type="interactions" value="271"/>
</dbReference>
<feature type="domain" description="Transketolase-like pyrimidine-binding" evidence="6">
    <location>
        <begin position="570"/>
        <end position="773"/>
    </location>
</feature>
<dbReference type="NCBIfam" id="NF006914">
    <property type="entry name" value="PRK09404.1"/>
    <property type="match status" value="1"/>
</dbReference>
<comment type="cofactor">
    <cofactor evidence="1">
        <name>thiamine diphosphate</name>
        <dbReference type="ChEBI" id="CHEBI:58937"/>
    </cofactor>
</comment>
<dbReference type="Gene3D" id="3.40.50.12470">
    <property type="match status" value="1"/>
</dbReference>
<evidence type="ECO:0000259" key="6">
    <source>
        <dbReference type="SMART" id="SM00861"/>
    </source>
</evidence>
<evidence type="ECO:0000256" key="3">
    <source>
        <dbReference type="ARBA" id="ARBA00022946"/>
    </source>
</evidence>
<dbReference type="InParanoid" id="A0A6J2XUJ4"/>
<evidence type="ECO:0000313" key="7">
    <source>
        <dbReference type="Proteomes" id="UP000504635"/>
    </source>
</evidence>
<evidence type="ECO:0000256" key="1">
    <source>
        <dbReference type="ARBA" id="ARBA00001964"/>
    </source>
</evidence>
<proteinExistence type="inferred from homology"/>
<evidence type="ECO:0000256" key="5">
    <source>
        <dbReference type="ARBA" id="ARBA00023052"/>
    </source>
</evidence>
<dbReference type="KEGG" id="soy:115881186"/>
<organism evidence="7 8">
    <name type="scientific">Sitophilus oryzae</name>
    <name type="common">Rice weevil</name>
    <name type="synonym">Curculio oryzae</name>
    <dbReference type="NCBI Taxonomy" id="7048"/>
    <lineage>
        <taxon>Eukaryota</taxon>
        <taxon>Metazoa</taxon>
        <taxon>Ecdysozoa</taxon>
        <taxon>Arthropoda</taxon>
        <taxon>Hexapoda</taxon>
        <taxon>Insecta</taxon>
        <taxon>Pterygota</taxon>
        <taxon>Neoptera</taxon>
        <taxon>Endopterygota</taxon>
        <taxon>Coleoptera</taxon>
        <taxon>Polyphaga</taxon>
        <taxon>Cucujiformia</taxon>
        <taxon>Curculionidae</taxon>
        <taxon>Dryophthorinae</taxon>
        <taxon>Sitophilus</taxon>
    </lineage>
</organism>
<gene>
    <name evidence="8" type="primary">LOC115881186</name>
</gene>
<dbReference type="GO" id="GO:0016624">
    <property type="term" value="F:oxidoreductase activity, acting on the aldehyde or oxo group of donors, disulfide as acceptor"/>
    <property type="evidence" value="ECO:0007669"/>
    <property type="project" value="InterPro"/>
</dbReference>
<dbReference type="Gene3D" id="3.40.50.11610">
    <property type="entry name" value="Multifunctional 2-oxoglutarate metabolism enzyme, C-terminal domain"/>
    <property type="match status" value="1"/>
</dbReference>
<dbReference type="InterPro" id="IPR029061">
    <property type="entry name" value="THDP-binding"/>
</dbReference>
<dbReference type="PANTHER" id="PTHR23152:SF4">
    <property type="entry name" value="2-OXOADIPATE DEHYDROGENASE COMPLEX COMPONENT E1"/>
    <property type="match status" value="1"/>
</dbReference>
<dbReference type="CDD" id="cd02016">
    <property type="entry name" value="TPP_E1_OGDC_like"/>
    <property type="match status" value="1"/>
</dbReference>
<dbReference type="InterPro" id="IPR011603">
    <property type="entry name" value="2oxoglutarate_DH_E1"/>
</dbReference>
<evidence type="ECO:0000256" key="4">
    <source>
        <dbReference type="ARBA" id="ARBA00023002"/>
    </source>
</evidence>
<dbReference type="PIRSF" id="PIRSF000157">
    <property type="entry name" value="Oxoglu_dh_E1"/>
    <property type="match status" value="1"/>
</dbReference>
<dbReference type="Pfam" id="PF00676">
    <property type="entry name" value="E1_dh"/>
    <property type="match status" value="1"/>
</dbReference>
<keyword evidence="5" id="KW-0786">Thiamine pyrophosphate</keyword>
<name>A0A6J2XUJ4_SITOR</name>
<dbReference type="SUPFAM" id="SSF52518">
    <property type="entry name" value="Thiamin diphosphate-binding fold (THDP-binding)"/>
    <property type="match status" value="2"/>
</dbReference>
<keyword evidence="7" id="KW-1185">Reference proteome</keyword>
<dbReference type="GO" id="GO:0030976">
    <property type="term" value="F:thiamine pyrophosphate binding"/>
    <property type="evidence" value="ECO:0007669"/>
    <property type="project" value="InterPro"/>
</dbReference>
<reference evidence="8" key="1">
    <citation type="submission" date="2025-08" db="UniProtKB">
        <authorList>
            <consortium name="RefSeq"/>
        </authorList>
    </citation>
    <scope>IDENTIFICATION</scope>
    <source>
        <tissue evidence="8">Gonads</tissue>
    </source>
</reference>
<dbReference type="Proteomes" id="UP000504635">
    <property type="component" value="Unplaced"/>
</dbReference>
<dbReference type="Gene3D" id="1.10.287.1150">
    <property type="entry name" value="TPP helical domain"/>
    <property type="match status" value="1"/>
</dbReference>
<dbReference type="SMART" id="SM00861">
    <property type="entry name" value="Transket_pyr"/>
    <property type="match status" value="1"/>
</dbReference>
<accession>A0A6J2XUJ4</accession>
<dbReference type="Gene3D" id="3.40.50.970">
    <property type="match status" value="1"/>
</dbReference>
<dbReference type="NCBIfam" id="NF008907">
    <property type="entry name" value="PRK12270.1"/>
    <property type="match status" value="1"/>
</dbReference>
<dbReference type="AlphaFoldDB" id="A0A6J2XUJ4"/>
<keyword evidence="4" id="KW-0560">Oxidoreductase</keyword>
<dbReference type="InterPro" id="IPR001017">
    <property type="entry name" value="DH_E1"/>
</dbReference>
<evidence type="ECO:0000256" key="2">
    <source>
        <dbReference type="ARBA" id="ARBA00006936"/>
    </source>
</evidence>
<dbReference type="OrthoDB" id="413077at2759"/>
<sequence length="919" mass="104753">MYFSVRKLVSAYSIKNTKCFCRFYQTDNVFGYKKKPLNEFNVSQKVLEKRCESSNLYRLVSAYRKYGHKYAKVNPVCLGKTNLNDLELDIRKYGFKNTDEVIYTESIVNGIEESTIPLSELVKFLDKVYCNYTSAEFEYLETEEEREWFASELETSLNWKIDANQKKEILKDLIKSEAFDNFLAKKFSGVKRYGGEGAESMMTVLSELFQSAAKDSLEHIVLAMPHRGRLNLLTGLLNYPPTQIFHKLKGNADFPEKYQCSGDVLSHLISSADLIYPDDSSVHVSLIYNPSHLEAVNPVSMGKTRAKQLALKDGDYGTHNVWSDKVLNIQVHGDAAIIGQGVNQECLELSGVPHFEIGGSIHLVVNNQVGFTTPSDRGRSSRYCTDLAKIISAPVLHVNGDHPEEVYKATRIAYQYQRKFRKDIFIDLNCFRRWGHNEMDDPTFTNPALYSIIHSKRSVPQLYKAKLEEERVISEQECEEVYNEHFDWLNEELKAVDQWEPYDPYFKDHWKDITQAEEAVTTWDTGINVNHMSFIGQKSVNVPDNFKIHPTILRGHVTNRLSKIANGQEIDWSTAEALALGSLLLEGHNVRISGQDIGRGTFSQRHAMLVDQQSNNIFIPLNNMHPNQTTFLELANSILSEEAVLGYEYGMSIENPNNIIIWEAQFGDFFNGAQIIFDTFISSGEAKWITQSGLTVLLPHGYDGAGPEHSSARIERFLQMTDSKEDKVDGETVNMQVCHPSTPAQYFHLLRRQMIRPFRKPLILFTPKTLLRSADCVSNFTDMEKGTHFKPIIGDNKVVPAKVQRVLLTSGKHYYTLDQERGTIGVDDTAILRIESFCPFPTLELIKELSIYPNSKVFIWCQEEPQNMGAWAFIKRRFENLIGRPIKFCGRPTSATPAVGVGKVHQQQHSEIITKPFIM</sequence>
<dbReference type="PANTHER" id="PTHR23152">
    <property type="entry name" value="2-OXOGLUTARATE DEHYDROGENASE"/>
    <property type="match status" value="1"/>
</dbReference>
<dbReference type="InterPro" id="IPR005475">
    <property type="entry name" value="Transketolase-like_Pyr-bd"/>
</dbReference>
<comment type="similarity">
    <text evidence="2">Belongs to the alpha-ketoglutarate dehydrogenase family.</text>
</comment>
<protein>
    <submittedName>
        <fullName evidence="8">Probable 2-oxoglutarate dehydrogenase E1 component DHKTD1 homolog, mitochondrial isoform X1</fullName>
    </submittedName>
</protein>
<dbReference type="Pfam" id="PF02779">
    <property type="entry name" value="Transket_pyr"/>
    <property type="match status" value="1"/>
</dbReference>
<dbReference type="Pfam" id="PF16870">
    <property type="entry name" value="OxoGdeHyase_C"/>
    <property type="match status" value="1"/>
</dbReference>
<evidence type="ECO:0000313" key="8">
    <source>
        <dbReference type="RefSeq" id="XP_030754450.1"/>
    </source>
</evidence>
<dbReference type="NCBIfam" id="TIGR00239">
    <property type="entry name" value="2oxo_dh_E1"/>
    <property type="match status" value="1"/>
</dbReference>